<dbReference type="SMART" id="SM00382">
    <property type="entry name" value="AAA"/>
    <property type="match status" value="2"/>
</dbReference>
<dbReference type="PANTHER" id="PTHR22878">
    <property type="entry name" value="DYNEIN HEAVY CHAIN 6, AXONEMAL-LIKE-RELATED"/>
    <property type="match status" value="1"/>
</dbReference>
<dbReference type="Gene3D" id="1.20.920.30">
    <property type="match status" value="1"/>
</dbReference>
<feature type="compositionally biased region" description="Basic and acidic residues" evidence="18">
    <location>
        <begin position="76"/>
        <end position="87"/>
    </location>
</feature>
<dbReference type="InterPro" id="IPR027417">
    <property type="entry name" value="P-loop_NTPase"/>
</dbReference>
<dbReference type="FunFam" id="1.10.287.2620:FF:000002">
    <property type="entry name" value="Dynein heavy chain 2, axonemal"/>
    <property type="match status" value="1"/>
</dbReference>
<dbReference type="GO" id="GO:0045505">
    <property type="term" value="F:dynein intermediate chain binding"/>
    <property type="evidence" value="ECO:0007669"/>
    <property type="project" value="InterPro"/>
</dbReference>
<evidence type="ECO:0000256" key="11">
    <source>
        <dbReference type="ARBA" id="ARBA00023054"/>
    </source>
</evidence>
<evidence type="ECO:0000256" key="4">
    <source>
        <dbReference type="ARBA" id="ARBA00022197"/>
    </source>
</evidence>
<dbReference type="Pfam" id="PF08393">
    <property type="entry name" value="DHC_N2"/>
    <property type="match status" value="1"/>
</dbReference>
<feature type="region of interest" description="Disordered" evidence="18">
    <location>
        <begin position="306"/>
        <end position="326"/>
    </location>
</feature>
<evidence type="ECO:0000256" key="9">
    <source>
        <dbReference type="ARBA" id="ARBA00022840"/>
    </source>
</evidence>
<dbReference type="Gene3D" id="1.10.287.2620">
    <property type="match status" value="1"/>
</dbReference>
<keyword evidence="8" id="KW-0547">Nucleotide-binding</keyword>
<dbReference type="Gene3D" id="1.10.8.720">
    <property type="entry name" value="Region D6 of dynein motor"/>
    <property type="match status" value="1"/>
</dbReference>
<dbReference type="Pfam" id="PF12781">
    <property type="entry name" value="AAA_9"/>
    <property type="match status" value="1"/>
</dbReference>
<keyword evidence="14" id="KW-0206">Cytoskeleton</keyword>
<dbReference type="InterPro" id="IPR024743">
    <property type="entry name" value="Dynein_HC_stalk"/>
</dbReference>
<dbReference type="InterPro" id="IPR003593">
    <property type="entry name" value="AAA+_ATPase"/>
</dbReference>
<dbReference type="FunFam" id="1.20.58.1120:FF:000001">
    <property type="entry name" value="dynein heavy chain 2, axonemal"/>
    <property type="match status" value="1"/>
</dbReference>
<dbReference type="FunFam" id="1.20.920.20:FF:000006">
    <property type="entry name" value="Dynein, axonemal, heavy chain 6"/>
    <property type="match status" value="1"/>
</dbReference>
<comment type="caution">
    <text evidence="20">The sequence shown here is derived from an EMBL/GenBank/DDBJ whole genome shotgun (WGS) entry which is preliminary data.</text>
</comment>
<evidence type="ECO:0000256" key="13">
    <source>
        <dbReference type="ARBA" id="ARBA00023175"/>
    </source>
</evidence>
<dbReference type="GO" id="GO:0051959">
    <property type="term" value="F:dynein light intermediate chain binding"/>
    <property type="evidence" value="ECO:0007669"/>
    <property type="project" value="InterPro"/>
</dbReference>
<proteinExistence type="inferred from homology"/>
<dbReference type="Proteomes" id="UP000193411">
    <property type="component" value="Unassembled WGS sequence"/>
</dbReference>
<gene>
    <name evidence="20" type="ORF">BCR44DRAFT_1496323</name>
</gene>
<keyword evidence="13" id="KW-0505">Motor protein</keyword>
<dbReference type="GO" id="GO:0005858">
    <property type="term" value="C:axonemal dynein complex"/>
    <property type="evidence" value="ECO:0007669"/>
    <property type="project" value="UniProtKB-ARBA"/>
</dbReference>
<dbReference type="Pfam" id="PF18199">
    <property type="entry name" value="Dynein_C"/>
    <property type="match status" value="1"/>
</dbReference>
<evidence type="ECO:0000313" key="20">
    <source>
        <dbReference type="EMBL" id="ORZ39363.1"/>
    </source>
</evidence>
<accession>A0A1Y2I054</accession>
<keyword evidence="10" id="KW-0243">Dynein</keyword>
<name>A0A1Y2I054_9FUNG</name>
<dbReference type="EMBL" id="MCFL01000005">
    <property type="protein sequence ID" value="ORZ39363.1"/>
    <property type="molecule type" value="Genomic_DNA"/>
</dbReference>
<dbReference type="InterPro" id="IPR004273">
    <property type="entry name" value="Dynein_heavy_D6_P-loop"/>
</dbReference>
<dbReference type="Pfam" id="PF12774">
    <property type="entry name" value="AAA_6"/>
    <property type="match status" value="2"/>
</dbReference>
<dbReference type="FunFam" id="1.20.920.30:FF:000002">
    <property type="entry name" value="Dynein axonemal heavy chain 3"/>
    <property type="match status" value="1"/>
</dbReference>
<sequence>MASPANLGSSTSAANATAVPSATLNLNAKLRDRTTPLSELVALSRQARADPSNPLYQHRPHPPGPSRRQLIPHPLADPRHHPYDRPTHALNKYGAPLPQPAMTSILAAATASAPSSSLQGGQAKGQQSAMDYAFKTARAAPPVRVDQRMGKGQRRPLRDLVVQLVAEQEKRRSFDETTLHAVRTMIQNQSDASHYASEDDRIDHLISVLRRSIQSQEPFPMEPIMLARIEARIPRHIRFTYAAKVKEMLSAVEQNWNESNHDASLRAILHVSALPKPKRVRTAPGGMGFESEASLGSLVATNTSRMPSAAAESAADDESQAVANAKPSTAAQANTIYFATIPPPLPSPWRPSFLDARRRLERDLWITHPAVRHIVETWTMLDVTRLFSPKDFKLTPGPYRAGVFKSILIVQAERSRERIVNGWYLGVVRFFWDMLGRPGEIPAQGRPPWKRKEQDVGLFDCANTLVKNQIIAAALSSIGDYLALFDTESDLFSALIAPAFHVRVALHEPAKSTSAAVTLSSATSGTSSTGPSRPTSSDRGGAHHARPAPPAHVTSLVVFEPSLGEVQDGIIEGLTHITRPMEAIPMIQAVVYSSAAGQLFHELDKALADPSLHKKPRLGAVFEQMRVKVQEEVITLAANKLKGLFSAAKVKVDEYLKNEYDAVLDIMGDRHEEEVGAFFAEEHSFDDYTQQVEKYYAISKAMLAKPVSKEFPMITLNLDQLHRTLSARAVHLANLYLSQLSRISIVNQTKLNSDFFTVEERALCVPENFNEMEELLRYMSRAKDTDVPNLLHGVEEASRRLMYLVDYCALTPENIDLNNITFHWPSRLQAALAKHDEIMAEAKRKNMDNLFERRTRFNAELDDLAKQVAELADVGDVDEMPFYVKKVQGIHKQLMAAVETISAFNKEEELFKLEVTTYPRRKQILDALEPYQALYACGTSFQKLYRKFMDGPLLDLEAEVVEAEIDGLRRETFRVAALVANVPAPQKIVVHIKEKVDEFLENMPVIRILCNPGLRDRHWKEMSAIAGIQLKPDATTSLRKILKMGLDEHFAKFQEISESASKEYSLEKAIQKMIKEWEPLVFNTLSYRETGTYILSSLDEVQQLLDDHIVKTQSMRSSPYIKPFEAEIKDWEHRLVTCQEIIDEWLKVQATWLYLEPIFSSEDIMSQMPEEGKKFKAVDASWRKIMTRTVAEQGIMVVTAHEGMLDELKSDNDLLEQILKGLNNYLELKRLYFPRFFFLSNDEMLEILSETKDPTRVQPHLKKCFEGVSSLTFEDNLDISALISGEGEVLPLIAKISTTEAKGSVEKWLVQVEEGMVKAVHATVKNALVDYESKPLEKWVLDWPGQAVICVSSIDWTRSIELAVTKGQAGDLAKYAAQCTDELNLVIKLIRGEFGQLSKMALMTLGALVVINVHARDVVAQLALDKLSDTNDFSWLSQLRYYWEDDHVVVKMINARRNYGYEYLGNTGRLVITPLTDRCYRTLIGALHLNLGGAPEGPAGTGKTETTKDLAKALAKQCVVFNCSDGLDYIAMGKFFKGLASSGAWACFDEFNRIDLEVLSVVAQQILTIQRAIALKAKTLLFEGSTLTLNTGCACGHDGADYALIAEITLYSYGFLEARLLARKIAATYRLCSEQLSSQDHYDYGMRAVKSVLVAAGNLKMKFPKEDENVLVLRSIIDVNLPKFLSQDVGLFRGIVSDLFPGVTLPKMDYTALESAVARVCKQRNLQLIPSFMEKIIQLYEMMLVRHGYMLVGETSSGKTSCYRVLADAMSLLNTEGSNEYLKVQYKVINPKAVPMGNLYGQFDPVSHEWTDAVWIENMNTVLDDNKKLCLMSGEIIQLSNTMSLQFEVRDLAVASPATVSRCGMVFLEPERLGWQPTVDSWLNTLSYLHEDEVEYLKDLIMTHVPPALRFVRKECKELAPSQDIALVNSLVQFIDAQLDPFRPDENRPASAAASTNPLTDRKKALECMYSLALVWSIGGLLDTPSQVKFDAHLRQLLHVFPEGKTVYDYIYTESMDGWVPWMQRFNEKAIIPPNAEYSEIIVPTKDTVRYNFLLDVLMRHHKPVLLVGPTGTGKSKYISKKLLSGMPKSFTPIFVNFSARTSATQTQDIIMAKLDKRRKGVFGPPLGKRLIIFVDDVNVPEVEVYGAQPPIELLRQWFDHGNWYDRKDTSKLELIEIQFVAAMGPPGGGRNQITSRFARHFQQIGINSFDNPTLKQIFVEILSWHFSAREFSADVAQLTSPIVNATLAIYSWAVQHLLPTPAKSHYTFNLRDFSKVIHGLTLSKADAYPEQRDMLKLWTHEVLRVFCDRLVTTADQEMLITQLTRTLATDLNVSEPEAMFPGGRMGSVIFGDFGAKDTYTEIEFTPDLNEKLLSKLNDYNNMNKNKMNLVLFRFAVEHIARICRILKLPGGNALLVGVGGSGRQSLTRLAAFMCNTACFSIEISKSYSKTEWREDLKKLLRGSGLDNRPTVFLFSDTQVKDESFIEDISNLLNSGDIPNIFPNDERQAIVDRLVGEASDAGIADPTPAAIYSFFINAFRNRLRQFSSIVNCCTIDWFHSWPSEALVAVAQNSFASVELEPKVRKSVIEMCQLFHQSTATYSDKFRAALGRYNYVTPTSYLELLLAYKTLLGKKREEVTTVRSRYEAGLEKLRLAAEAVAVMQKELADLQPQLVKTSEETSAMLIKIASESKDVQATKDVVAKDEAVAAAKAAESSAMKNECEADLAEALPLLNAALAALDTLKKSDIDLVKSMKNPPDGVKLVMEAVCVMKDIKPDKIPDPAGTGKMLIDYWRTSLKMIGDARFLESLKLFDKDAIPPHIMKKIRATYIPNPEFRPEKVRNASSAAEGLCSWVIAMEAYDRVIKVVAPKQEALKLAESELEVQMQALNEKRAMLNEVLQRLQALEDNLAALQAKKQALEQQADNCEKQLDRAKKLLDGLGGERTRWTEVVAQLNITYTALTGDVLISSGVLAYLGAFTNPKELAIPCSNTFSLGKTLGDPILIRSWNIAGQANKWIKNMEKENNLQVIKLTDSDYLRTLENAIQFGAPVLLENVKEELDPILEPLLQKQTFKSGGSICIRLGDSTIEYSPNFKLYITTKLRNPHYLPELQTKVSLLNFMITPEGLEDQLLGIVVTKERPELEEEKNQLILQSAENRRRLKEIEDRILEILSASEGNILENSTAIEVLSSSKVLSNEITEKQKIADETEKKIDETRDSYRPIAYHSATMFFCIAELVNIDPMYQYSLTWYLGLYVASITQSAKSTVIKKRLKSLEAHFTYALFVNVCRSLFEKDKLLFSFLLCTSIMLSRNEVDPQELSFLFTGGISLENSTPKPSDCAGWLSDRSWNEICRLAQLPNFTGLASEFSSEEWKSLNDHPAPQEYQFSKRWESLPEVSKLCIIRCLRPERVVPCIQEFVKNKMGQKFIEPPTFDLPGSYEDSNNYTPLIFILSPGVDPMAALLKFGDARGISGDKLMSISLGQGQGPIAAKMIKDAQKTGGWVVLQNCHLAVSWMSVLEKIADDMTTATLHNDFRLWLTSYPSNKFPAAILQNGVKMTNEAPKGLKANLYKSYVSDPISDDQFYSSCKSPAWEKLLFALCFFHALVQERRNFGPLGWNIPYEFNESDLRISVRQLHMFLNEYEVVPFEAINYMTAECYYGGRVTDDWDRRTLRNLLLQFYTSQAVTEDKYHFSSCPEYFIPATNGHTSIIDYIKDLPLLQSPQVFGIHENGDITRQLSETRVFFDSILKTQEKAVGSNGGAAKTTDDVVLEVASDVLKKVPALFPIDTILEKYPVSYKESMNMVLVQECIRYNRLLAIVHGSMTNVQKAIRGLVVMSPELEDAVKCMLISKVPTSWAGKSYPSLKPLGAYVNDLVARLRGLQTWYEEGAPVVFWLSGFFFTQSFITATLQNYARKYQVAIDELAVDFELVLDPTKCQQRPDDGVYVNGVFIEGARVDPETGVLAESLPKVLFSSVPIIWLRPTKSVAIPPKITRVGPDGKEQTLEVYRCPLYKTSARRGILSTTGHSTNFVMALRLPSLVAEKHWVLRGTAGLLSLDD</sequence>
<evidence type="ECO:0000256" key="14">
    <source>
        <dbReference type="ARBA" id="ARBA00023212"/>
    </source>
</evidence>
<evidence type="ECO:0000259" key="19">
    <source>
        <dbReference type="SMART" id="SM00382"/>
    </source>
</evidence>
<dbReference type="SUPFAM" id="SSF52540">
    <property type="entry name" value="P-loop containing nucleoside triphosphate hydrolases"/>
    <property type="match status" value="4"/>
</dbReference>
<dbReference type="InterPro" id="IPR041658">
    <property type="entry name" value="AAA_lid_11"/>
</dbReference>
<evidence type="ECO:0000256" key="12">
    <source>
        <dbReference type="ARBA" id="ARBA00023069"/>
    </source>
</evidence>
<dbReference type="GO" id="GO:0008569">
    <property type="term" value="F:minus-end-directed microtubule motor activity"/>
    <property type="evidence" value="ECO:0007669"/>
    <property type="project" value="InterPro"/>
</dbReference>
<dbReference type="PANTHER" id="PTHR22878:SF70">
    <property type="entry name" value="DYNEIN HEAVY CHAIN 2, AXONEMAL"/>
    <property type="match status" value="1"/>
</dbReference>
<evidence type="ECO:0000256" key="6">
    <source>
        <dbReference type="ARBA" id="ARBA00022701"/>
    </source>
</evidence>
<evidence type="ECO:0000256" key="8">
    <source>
        <dbReference type="ARBA" id="ARBA00022741"/>
    </source>
</evidence>
<dbReference type="Gene3D" id="1.10.8.710">
    <property type="match status" value="1"/>
</dbReference>
<dbReference type="Gene3D" id="3.10.490.20">
    <property type="match status" value="1"/>
</dbReference>
<dbReference type="FunFam" id="3.40.50.300:FF:000063">
    <property type="entry name" value="dynein heavy chain 6, axonemal"/>
    <property type="match status" value="1"/>
</dbReference>
<dbReference type="Gene3D" id="6.10.140.1060">
    <property type="match status" value="1"/>
</dbReference>
<evidence type="ECO:0000256" key="15">
    <source>
        <dbReference type="ARBA" id="ARBA00023273"/>
    </source>
</evidence>
<evidence type="ECO:0000256" key="18">
    <source>
        <dbReference type="SAM" id="MobiDB-lite"/>
    </source>
</evidence>
<dbReference type="InterPro" id="IPR024317">
    <property type="entry name" value="Dynein_heavy_chain_D4_dom"/>
</dbReference>
<dbReference type="Gene3D" id="3.40.50.300">
    <property type="entry name" value="P-loop containing nucleotide triphosphate hydrolases"/>
    <property type="match status" value="6"/>
</dbReference>
<feature type="coiled-coil region" evidence="17">
    <location>
        <begin position="847"/>
        <end position="874"/>
    </location>
</feature>
<evidence type="ECO:0000256" key="16">
    <source>
        <dbReference type="ARBA" id="ARBA00033439"/>
    </source>
</evidence>
<dbReference type="Pfam" id="PF12775">
    <property type="entry name" value="AAA_7"/>
    <property type="match status" value="1"/>
</dbReference>
<evidence type="ECO:0000256" key="2">
    <source>
        <dbReference type="ARBA" id="ARBA00008887"/>
    </source>
</evidence>
<evidence type="ECO:0000313" key="21">
    <source>
        <dbReference type="Proteomes" id="UP000193411"/>
    </source>
</evidence>
<dbReference type="GO" id="GO:0003341">
    <property type="term" value="P:cilium movement"/>
    <property type="evidence" value="ECO:0007669"/>
    <property type="project" value="UniProtKB-ARBA"/>
</dbReference>
<reference evidence="20 21" key="1">
    <citation type="submission" date="2016-07" db="EMBL/GenBank/DDBJ databases">
        <title>Pervasive Adenine N6-methylation of Active Genes in Fungi.</title>
        <authorList>
            <consortium name="DOE Joint Genome Institute"/>
            <person name="Mondo S.J."/>
            <person name="Dannebaum R.O."/>
            <person name="Kuo R.C."/>
            <person name="Labutti K."/>
            <person name="Haridas S."/>
            <person name="Kuo A."/>
            <person name="Salamov A."/>
            <person name="Ahrendt S.R."/>
            <person name="Lipzen A."/>
            <person name="Sullivan W."/>
            <person name="Andreopoulos W.B."/>
            <person name="Clum A."/>
            <person name="Lindquist E."/>
            <person name="Daum C."/>
            <person name="Ramamoorthy G.K."/>
            <person name="Gryganskyi A."/>
            <person name="Culley D."/>
            <person name="Magnuson J.K."/>
            <person name="James T.Y."/>
            <person name="O'Malley M.A."/>
            <person name="Stajich J.E."/>
            <person name="Spatafora J.W."/>
            <person name="Visel A."/>
            <person name="Grigoriev I.V."/>
        </authorList>
    </citation>
    <scope>NUCLEOTIDE SEQUENCE [LARGE SCALE GENOMIC DNA]</scope>
    <source>
        <strain evidence="20 21">PL171</strain>
    </source>
</reference>
<keyword evidence="15" id="KW-0966">Cell projection</keyword>
<feature type="region of interest" description="Disordered" evidence="18">
    <location>
        <begin position="516"/>
        <end position="548"/>
    </location>
</feature>
<dbReference type="Gene3D" id="1.10.8.1220">
    <property type="match status" value="1"/>
</dbReference>
<keyword evidence="11 17" id="KW-0175">Coiled coil</keyword>
<dbReference type="Pfam" id="PF18198">
    <property type="entry name" value="AAA_lid_11"/>
    <property type="match status" value="1"/>
</dbReference>
<feature type="region of interest" description="Disordered" evidence="18">
    <location>
        <begin position="45"/>
        <end position="88"/>
    </location>
</feature>
<evidence type="ECO:0000256" key="1">
    <source>
        <dbReference type="ARBA" id="ARBA00004430"/>
    </source>
</evidence>
<protein>
    <recommendedName>
        <fullName evidence="4">Dynein heavy chain, cytoplasmic</fullName>
    </recommendedName>
    <alternativeName>
        <fullName evidence="16">Dynein heavy chain, cytosolic</fullName>
    </alternativeName>
</protein>
<dbReference type="FunFam" id="3.40.50.300:FF:000362">
    <property type="entry name" value="Dynein, axonemal, heavy chain 6"/>
    <property type="match status" value="1"/>
</dbReference>
<dbReference type="Pfam" id="PF03028">
    <property type="entry name" value="Dynein_heavy"/>
    <property type="match status" value="1"/>
</dbReference>
<comment type="subunit">
    <text evidence="3">Consists of at least two heavy chains and a number of intermediate and light chains.</text>
</comment>
<dbReference type="GO" id="GO:0005524">
    <property type="term" value="F:ATP binding"/>
    <property type="evidence" value="ECO:0007669"/>
    <property type="project" value="UniProtKB-KW"/>
</dbReference>
<dbReference type="InterPro" id="IPR041228">
    <property type="entry name" value="Dynein_C"/>
</dbReference>
<dbReference type="Gene3D" id="1.20.1270.280">
    <property type="match status" value="1"/>
</dbReference>
<dbReference type="Gene3D" id="1.20.920.20">
    <property type="match status" value="1"/>
</dbReference>
<dbReference type="InterPro" id="IPR043157">
    <property type="entry name" value="Dynein_AAA1S"/>
</dbReference>
<keyword evidence="6" id="KW-0493">Microtubule</keyword>
<dbReference type="OrthoDB" id="447173at2759"/>
<keyword evidence="5" id="KW-0963">Cytoplasm</keyword>
<evidence type="ECO:0000256" key="10">
    <source>
        <dbReference type="ARBA" id="ARBA00023017"/>
    </source>
</evidence>
<dbReference type="Gene3D" id="1.10.472.130">
    <property type="match status" value="1"/>
</dbReference>
<comment type="subcellular location">
    <subcellularLocation>
        <location evidence="1">Cytoplasm</location>
        <location evidence="1">Cytoskeleton</location>
        <location evidence="1">Cilium axoneme</location>
    </subcellularLocation>
</comment>
<dbReference type="FunFam" id="1.20.140.100:FF:000004">
    <property type="entry name" value="Dynein axonemal heavy chain 6"/>
    <property type="match status" value="1"/>
</dbReference>
<dbReference type="Pfam" id="PF12777">
    <property type="entry name" value="MT"/>
    <property type="match status" value="1"/>
</dbReference>
<keyword evidence="7" id="KW-0677">Repeat</keyword>
<dbReference type="InterPro" id="IPR035706">
    <property type="entry name" value="AAA_9"/>
</dbReference>
<evidence type="ECO:0000256" key="5">
    <source>
        <dbReference type="ARBA" id="ARBA00022490"/>
    </source>
</evidence>
<comment type="similarity">
    <text evidence="2">Belongs to the dynein heavy chain family.</text>
</comment>
<evidence type="ECO:0000256" key="17">
    <source>
        <dbReference type="SAM" id="Coils"/>
    </source>
</evidence>
<feature type="compositionally biased region" description="Low complexity" evidence="18">
    <location>
        <begin position="516"/>
        <end position="539"/>
    </location>
</feature>
<feature type="domain" description="AAA+ ATPase" evidence="19">
    <location>
        <begin position="1489"/>
        <end position="1683"/>
    </location>
</feature>
<dbReference type="FunFam" id="1.10.8.720:FF:000001">
    <property type="entry name" value="dynein heavy chain 7, axonemal"/>
    <property type="match status" value="1"/>
</dbReference>
<dbReference type="InterPro" id="IPR041466">
    <property type="entry name" value="Dynein_AAA5_ext"/>
</dbReference>
<dbReference type="InterPro" id="IPR042222">
    <property type="entry name" value="Dynein_2_N"/>
</dbReference>
<feature type="coiled-coil region" evidence="17">
    <location>
        <begin position="2871"/>
        <end position="2943"/>
    </location>
</feature>
<dbReference type="InterPro" id="IPR042228">
    <property type="entry name" value="Dynein_linker_3"/>
</dbReference>
<dbReference type="Gene3D" id="3.20.180.20">
    <property type="entry name" value="Dynein heavy chain, N-terminal domain 2"/>
    <property type="match status" value="1"/>
</dbReference>
<dbReference type="FunFam" id="3.40.50.300:FF:002141">
    <property type="entry name" value="Dynein heavy chain"/>
    <property type="match status" value="1"/>
</dbReference>
<feature type="domain" description="AAA+ ATPase" evidence="19">
    <location>
        <begin position="2061"/>
        <end position="2208"/>
    </location>
</feature>
<dbReference type="Gene3D" id="1.20.58.1120">
    <property type="match status" value="1"/>
</dbReference>
<dbReference type="FunFam" id="1.10.8.1220:FF:000001">
    <property type="entry name" value="Dynein axonemal heavy chain 5"/>
    <property type="match status" value="1"/>
</dbReference>
<evidence type="ECO:0000256" key="3">
    <source>
        <dbReference type="ARBA" id="ARBA00011655"/>
    </source>
</evidence>
<dbReference type="Pfam" id="PF12780">
    <property type="entry name" value="AAA_8"/>
    <property type="match status" value="1"/>
</dbReference>
<dbReference type="FunFam" id="3.10.490.20:FF:000009">
    <property type="entry name" value="Dynein heavy chain 4"/>
    <property type="match status" value="1"/>
</dbReference>
<dbReference type="STRING" id="765915.A0A1Y2I054"/>
<dbReference type="FunFam" id="3.20.180.20:FF:000003">
    <property type="entry name" value="Dynein heavy chain 12, axonemal"/>
    <property type="match status" value="1"/>
</dbReference>
<dbReference type="FunFam" id="3.40.50.300:FF:000049">
    <property type="entry name" value="Dynein, axonemal, heavy chain 5"/>
    <property type="match status" value="1"/>
</dbReference>
<feature type="region of interest" description="Disordered" evidence="18">
    <location>
        <begin position="1"/>
        <end position="21"/>
    </location>
</feature>
<dbReference type="InterPro" id="IPR035699">
    <property type="entry name" value="AAA_6"/>
</dbReference>
<evidence type="ECO:0000256" key="7">
    <source>
        <dbReference type="ARBA" id="ARBA00022737"/>
    </source>
</evidence>
<keyword evidence="9" id="KW-0067">ATP-binding</keyword>
<keyword evidence="21" id="KW-1185">Reference proteome</keyword>
<dbReference type="InterPro" id="IPR041589">
    <property type="entry name" value="DNAH3_AAA_lid_1"/>
</dbReference>
<dbReference type="FunFam" id="1.10.8.710:FF:000004">
    <property type="entry name" value="Dynein axonemal heavy chain 6"/>
    <property type="match status" value="1"/>
</dbReference>
<dbReference type="InterPro" id="IPR043160">
    <property type="entry name" value="Dynein_C_barrel"/>
</dbReference>
<dbReference type="GO" id="GO:0005874">
    <property type="term" value="C:microtubule"/>
    <property type="evidence" value="ECO:0007669"/>
    <property type="project" value="UniProtKB-KW"/>
</dbReference>
<dbReference type="InterPro" id="IPR013602">
    <property type="entry name" value="Dynein_heavy_linker"/>
</dbReference>
<dbReference type="Pfam" id="PF17852">
    <property type="entry name" value="Dynein_AAA_lid"/>
    <property type="match status" value="1"/>
</dbReference>
<dbReference type="InterPro" id="IPR042219">
    <property type="entry name" value="AAA_lid_11_sf"/>
</dbReference>
<dbReference type="Gene3D" id="1.20.140.100">
    <property type="entry name" value="Dynein heavy chain, N-terminal domain 2"/>
    <property type="match status" value="1"/>
</dbReference>
<organism evidence="20 21">
    <name type="scientific">Catenaria anguillulae PL171</name>
    <dbReference type="NCBI Taxonomy" id="765915"/>
    <lineage>
        <taxon>Eukaryota</taxon>
        <taxon>Fungi</taxon>
        <taxon>Fungi incertae sedis</taxon>
        <taxon>Blastocladiomycota</taxon>
        <taxon>Blastocladiomycetes</taxon>
        <taxon>Blastocladiales</taxon>
        <taxon>Catenariaceae</taxon>
        <taxon>Catenaria</taxon>
    </lineage>
</organism>
<dbReference type="Pfam" id="PF17857">
    <property type="entry name" value="AAA_lid_1"/>
    <property type="match status" value="1"/>
</dbReference>
<dbReference type="InterPro" id="IPR026983">
    <property type="entry name" value="DHC"/>
</dbReference>
<dbReference type="FunFam" id="1.20.1270.280:FF:000001">
    <property type="entry name" value="dynein heavy chain 7, axonemal"/>
    <property type="match status" value="1"/>
</dbReference>
<keyword evidence="12" id="KW-0969">Cilium</keyword>